<evidence type="ECO:0000256" key="7">
    <source>
        <dbReference type="ARBA" id="ARBA00022908"/>
    </source>
</evidence>
<dbReference type="SUPFAM" id="SSF56349">
    <property type="entry name" value="DNA breaking-rejoining enzymes"/>
    <property type="match status" value="1"/>
</dbReference>
<keyword evidence="8" id="KW-0238">DNA-binding</keyword>
<name>A0A3B1CQ84_9ZZZZ</name>
<organism evidence="13">
    <name type="scientific">hydrothermal vent metagenome</name>
    <dbReference type="NCBI Taxonomy" id="652676"/>
    <lineage>
        <taxon>unclassified sequences</taxon>
        <taxon>metagenomes</taxon>
        <taxon>ecological metagenomes</taxon>
    </lineage>
</organism>
<comment type="similarity">
    <text evidence="2">Belongs to the 'phage' integrase family. XerD subfamily.</text>
</comment>
<dbReference type="InterPro" id="IPR023009">
    <property type="entry name" value="Tyrosine_recombinase_XerC/XerD"/>
</dbReference>
<dbReference type="InterPro" id="IPR044068">
    <property type="entry name" value="CB"/>
</dbReference>
<dbReference type="GO" id="GO:0007059">
    <property type="term" value="P:chromosome segregation"/>
    <property type="evidence" value="ECO:0007669"/>
    <property type="project" value="UniProtKB-KW"/>
</dbReference>
<protein>
    <recommendedName>
        <fullName evidence="3">Tyrosine recombinase XerD</fullName>
    </recommendedName>
</protein>
<keyword evidence="10" id="KW-0131">Cell cycle</keyword>
<evidence type="ECO:0000259" key="12">
    <source>
        <dbReference type="PROSITE" id="PS51900"/>
    </source>
</evidence>
<feature type="domain" description="Tyr recombinase" evidence="11">
    <location>
        <begin position="110"/>
        <end position="293"/>
    </location>
</feature>
<evidence type="ECO:0000256" key="6">
    <source>
        <dbReference type="ARBA" id="ARBA00022829"/>
    </source>
</evidence>
<dbReference type="InterPro" id="IPR002104">
    <property type="entry name" value="Integrase_catalytic"/>
</dbReference>
<reference evidence="13" key="1">
    <citation type="submission" date="2018-06" db="EMBL/GenBank/DDBJ databases">
        <authorList>
            <person name="Zhirakovskaya E."/>
        </authorList>
    </citation>
    <scope>NUCLEOTIDE SEQUENCE</scope>
</reference>
<dbReference type="InterPro" id="IPR011932">
    <property type="entry name" value="Recomb_XerD"/>
</dbReference>
<dbReference type="PANTHER" id="PTHR30349:SF81">
    <property type="entry name" value="TYROSINE RECOMBINASE XERC"/>
    <property type="match status" value="1"/>
</dbReference>
<dbReference type="NCBIfam" id="TIGR02225">
    <property type="entry name" value="recomb_XerD"/>
    <property type="match status" value="1"/>
</dbReference>
<dbReference type="HAMAP" id="MF_01807">
    <property type="entry name" value="Recomb_XerD"/>
    <property type="match status" value="1"/>
</dbReference>
<dbReference type="Pfam" id="PF02899">
    <property type="entry name" value="Phage_int_SAM_1"/>
    <property type="match status" value="1"/>
</dbReference>
<dbReference type="NCBIfam" id="NF001399">
    <property type="entry name" value="PRK00283.1"/>
    <property type="match status" value="1"/>
</dbReference>
<evidence type="ECO:0000259" key="11">
    <source>
        <dbReference type="PROSITE" id="PS51898"/>
    </source>
</evidence>
<dbReference type="GO" id="GO:0009009">
    <property type="term" value="F:site-specific recombinase activity"/>
    <property type="evidence" value="ECO:0007669"/>
    <property type="project" value="InterPro"/>
</dbReference>
<gene>
    <name evidence="13" type="ORF">MNBD_NITROSPIRAE01-512</name>
</gene>
<dbReference type="InterPro" id="IPR010998">
    <property type="entry name" value="Integrase_recombinase_N"/>
</dbReference>
<dbReference type="HAMAP" id="MF_01808">
    <property type="entry name" value="Recomb_XerC_XerD"/>
    <property type="match status" value="1"/>
</dbReference>
<keyword evidence="4" id="KW-0963">Cytoplasm</keyword>
<evidence type="ECO:0000256" key="9">
    <source>
        <dbReference type="ARBA" id="ARBA00023172"/>
    </source>
</evidence>
<dbReference type="PANTHER" id="PTHR30349">
    <property type="entry name" value="PHAGE INTEGRASE-RELATED"/>
    <property type="match status" value="1"/>
</dbReference>
<dbReference type="InterPro" id="IPR013762">
    <property type="entry name" value="Integrase-like_cat_sf"/>
</dbReference>
<keyword evidence="6" id="KW-0159">Chromosome partition</keyword>
<proteinExistence type="inferred from homology"/>
<dbReference type="InterPro" id="IPR011010">
    <property type="entry name" value="DNA_brk_join_enz"/>
</dbReference>
<sequence>MDANIDQFLNYLVVEKGLSENTLSAYGQDLKKFSSFLNQKKSSPVSIDISQVTRNEILSFLADLRAKTLSDASIARILSSLRTFFKFLTFEGKLNHNPLAQIDSPKKAQSLPKVLHFSEVEALLNLTKGNKPEALRDDVMLELLYATGLRVSELITLPLEALNLEAGYLIARGKGNKERIVPMGECARKKLLDYIASVRPQLLKKQNDPTLFLSRLGKKMSRQAFWKKLKVYARQAGIQKEVSPHMLRHSFASHLLEGGADLRALQMMLGHADISTTQIYTHVARERLKEIHKAAHPRG</sequence>
<dbReference type="Gene3D" id="1.10.150.130">
    <property type="match status" value="1"/>
</dbReference>
<dbReference type="InterPro" id="IPR004107">
    <property type="entry name" value="Integrase_SAM-like_N"/>
</dbReference>
<dbReference type="PROSITE" id="PS51900">
    <property type="entry name" value="CB"/>
    <property type="match status" value="1"/>
</dbReference>
<dbReference type="InterPro" id="IPR050090">
    <property type="entry name" value="Tyrosine_recombinase_XerCD"/>
</dbReference>
<comment type="subcellular location">
    <subcellularLocation>
        <location evidence="1">Cytoplasm</location>
    </subcellularLocation>
</comment>
<keyword evidence="9" id="KW-0233">DNA recombination</keyword>
<feature type="domain" description="Core-binding (CB)" evidence="12">
    <location>
        <begin position="1"/>
        <end position="89"/>
    </location>
</feature>
<dbReference type="GO" id="GO:0003677">
    <property type="term" value="F:DNA binding"/>
    <property type="evidence" value="ECO:0007669"/>
    <property type="project" value="UniProtKB-KW"/>
</dbReference>
<dbReference type="PROSITE" id="PS51898">
    <property type="entry name" value="TYR_RECOMBINASE"/>
    <property type="match status" value="1"/>
</dbReference>
<keyword evidence="7" id="KW-0229">DNA integration</keyword>
<evidence type="ECO:0000256" key="1">
    <source>
        <dbReference type="ARBA" id="ARBA00004496"/>
    </source>
</evidence>
<dbReference type="Gene3D" id="1.10.443.10">
    <property type="entry name" value="Intergrase catalytic core"/>
    <property type="match status" value="1"/>
</dbReference>
<evidence type="ECO:0000256" key="2">
    <source>
        <dbReference type="ARBA" id="ARBA00010450"/>
    </source>
</evidence>
<evidence type="ECO:0000256" key="4">
    <source>
        <dbReference type="ARBA" id="ARBA00022490"/>
    </source>
</evidence>
<evidence type="ECO:0000256" key="8">
    <source>
        <dbReference type="ARBA" id="ARBA00023125"/>
    </source>
</evidence>
<dbReference type="NCBIfam" id="NF040815">
    <property type="entry name" value="recomb_XerA_Arch"/>
    <property type="match status" value="1"/>
</dbReference>
<dbReference type="AlphaFoldDB" id="A0A3B1CQ84"/>
<accession>A0A3B1CQ84</accession>
<evidence type="ECO:0000256" key="10">
    <source>
        <dbReference type="ARBA" id="ARBA00023306"/>
    </source>
</evidence>
<dbReference type="EMBL" id="UOGF01000095">
    <property type="protein sequence ID" value="VAX32716.1"/>
    <property type="molecule type" value="Genomic_DNA"/>
</dbReference>
<dbReference type="GO" id="GO:0005737">
    <property type="term" value="C:cytoplasm"/>
    <property type="evidence" value="ECO:0007669"/>
    <property type="project" value="UniProtKB-SubCell"/>
</dbReference>
<keyword evidence="5" id="KW-0132">Cell division</keyword>
<evidence type="ECO:0000313" key="13">
    <source>
        <dbReference type="EMBL" id="VAX32716.1"/>
    </source>
</evidence>
<dbReference type="Pfam" id="PF00589">
    <property type="entry name" value="Phage_integrase"/>
    <property type="match status" value="1"/>
</dbReference>
<evidence type="ECO:0000256" key="5">
    <source>
        <dbReference type="ARBA" id="ARBA00022618"/>
    </source>
</evidence>
<evidence type="ECO:0000256" key="3">
    <source>
        <dbReference type="ARBA" id="ARBA00015810"/>
    </source>
</evidence>
<dbReference type="GO" id="GO:0006310">
    <property type="term" value="P:DNA recombination"/>
    <property type="evidence" value="ECO:0007669"/>
    <property type="project" value="UniProtKB-KW"/>
</dbReference>
<dbReference type="CDD" id="cd00798">
    <property type="entry name" value="INT_XerDC_C"/>
    <property type="match status" value="1"/>
</dbReference>
<dbReference type="GO" id="GO:0051301">
    <property type="term" value="P:cell division"/>
    <property type="evidence" value="ECO:0007669"/>
    <property type="project" value="UniProtKB-KW"/>
</dbReference>